<dbReference type="OrthoDB" id="3361151at2759"/>
<keyword evidence="3" id="KW-1185">Reference proteome</keyword>
<dbReference type="EMBL" id="LWDF02000520">
    <property type="protein sequence ID" value="KAE8245301.1"/>
    <property type="molecule type" value="Genomic_DNA"/>
</dbReference>
<accession>A0A177TXT3</accession>
<evidence type="ECO:0000313" key="3">
    <source>
        <dbReference type="Proteomes" id="UP000077521"/>
    </source>
</evidence>
<reference evidence="2" key="2">
    <citation type="journal article" date="2019" name="IMA Fungus">
        <title>Genome sequencing and comparison of five Tilletia species to identify candidate genes for the detection of regulated species infecting wheat.</title>
        <authorList>
            <person name="Nguyen H.D.T."/>
            <person name="Sultana T."/>
            <person name="Kesanakurti P."/>
            <person name="Hambleton S."/>
        </authorList>
    </citation>
    <scope>NUCLEOTIDE SEQUENCE</scope>
    <source>
        <strain evidence="2">DAOMC 236416</strain>
    </source>
</reference>
<dbReference type="AlphaFoldDB" id="A0A177TXT3"/>
<evidence type="ECO:0000313" key="2">
    <source>
        <dbReference type="EMBL" id="KAE8245301.1"/>
    </source>
</evidence>
<name>A0A177TXT3_9BASI</name>
<proteinExistence type="predicted"/>
<feature type="compositionally biased region" description="Basic and acidic residues" evidence="1">
    <location>
        <begin position="76"/>
        <end position="86"/>
    </location>
</feature>
<organism evidence="2 3">
    <name type="scientific">Tilletia indica</name>
    <dbReference type="NCBI Taxonomy" id="43049"/>
    <lineage>
        <taxon>Eukaryota</taxon>
        <taxon>Fungi</taxon>
        <taxon>Dikarya</taxon>
        <taxon>Basidiomycota</taxon>
        <taxon>Ustilaginomycotina</taxon>
        <taxon>Exobasidiomycetes</taxon>
        <taxon>Tilletiales</taxon>
        <taxon>Tilletiaceae</taxon>
        <taxon>Tilletia</taxon>
    </lineage>
</organism>
<protein>
    <submittedName>
        <fullName evidence="2">Uncharacterized protein</fullName>
    </submittedName>
</protein>
<comment type="caution">
    <text evidence="2">The sequence shown here is derived from an EMBL/GenBank/DDBJ whole genome shotgun (WGS) entry which is preliminary data.</text>
</comment>
<reference evidence="2" key="1">
    <citation type="submission" date="2016-04" db="EMBL/GenBank/DDBJ databases">
        <authorList>
            <person name="Nguyen H.D."/>
            <person name="Samba Siva P."/>
            <person name="Cullis J."/>
            <person name="Levesque C.A."/>
            <person name="Hambleton S."/>
        </authorList>
    </citation>
    <scope>NUCLEOTIDE SEQUENCE</scope>
    <source>
        <strain evidence="2">DAOMC 236416</strain>
    </source>
</reference>
<dbReference type="Proteomes" id="UP000077521">
    <property type="component" value="Unassembled WGS sequence"/>
</dbReference>
<sequence>MCLYRRRIVRCANCEEKIIDEQRVLIERCDEAWTSGTARIHPICLNWRYDDDAEDEDVVSDDMVCTPCFDKLREEAAKERERRGEPPLEEGEEEEEEQGSGSGSSGKQYDSDGYSI</sequence>
<gene>
    <name evidence="2" type="ORF">A4X13_0g5992</name>
</gene>
<evidence type="ECO:0000256" key="1">
    <source>
        <dbReference type="SAM" id="MobiDB-lite"/>
    </source>
</evidence>
<feature type="compositionally biased region" description="Acidic residues" evidence="1">
    <location>
        <begin position="87"/>
        <end position="98"/>
    </location>
</feature>
<feature type="region of interest" description="Disordered" evidence="1">
    <location>
        <begin position="76"/>
        <end position="116"/>
    </location>
</feature>